<name>W0EHK0_9FIRM</name>
<evidence type="ECO:0000256" key="1">
    <source>
        <dbReference type="SAM" id="MobiDB-lite"/>
    </source>
</evidence>
<dbReference type="RefSeq" id="WP_006718562.1">
    <property type="nucleotide sequence ID" value="NZ_CP007032.1"/>
</dbReference>
<dbReference type="AlphaFoldDB" id="W0EHK0"/>
<gene>
    <name evidence="2" type="ORF">DESME_08840</name>
</gene>
<evidence type="ECO:0008006" key="4">
    <source>
        <dbReference type="Google" id="ProtNLM"/>
    </source>
</evidence>
<protein>
    <recommendedName>
        <fullName evidence="4">Large polyvalent protein associated domain-containing protein</fullName>
    </recommendedName>
</protein>
<dbReference type="eggNOG" id="ENOG5030F83">
    <property type="taxonomic scope" value="Bacteria"/>
</dbReference>
<dbReference type="EMBL" id="CP007032">
    <property type="protein sequence ID" value="AHF08556.1"/>
    <property type="molecule type" value="Genomic_DNA"/>
</dbReference>
<accession>W0EHK0</accession>
<organism evidence="2 3">
    <name type="scientific">Desulfitobacterium metallireducens DSM 15288</name>
    <dbReference type="NCBI Taxonomy" id="871968"/>
    <lineage>
        <taxon>Bacteria</taxon>
        <taxon>Bacillati</taxon>
        <taxon>Bacillota</taxon>
        <taxon>Clostridia</taxon>
        <taxon>Eubacteriales</taxon>
        <taxon>Desulfitobacteriaceae</taxon>
        <taxon>Desulfitobacterium</taxon>
    </lineage>
</organism>
<dbReference type="Proteomes" id="UP000010847">
    <property type="component" value="Chromosome"/>
</dbReference>
<dbReference type="KEGG" id="dmt:DESME_08840"/>
<proteinExistence type="predicted"/>
<reference evidence="2 3" key="1">
    <citation type="submission" date="2013-12" db="EMBL/GenBank/DDBJ databases">
        <authorList>
            <consortium name="DOE Joint Genome Institute"/>
            <person name="Smidt H."/>
            <person name="Huntemann M."/>
            <person name="Han J."/>
            <person name="Chen A."/>
            <person name="Kyrpides N."/>
            <person name="Mavromatis K."/>
            <person name="Markowitz V."/>
            <person name="Palaniappan K."/>
            <person name="Ivanova N."/>
            <person name="Schaumberg A."/>
            <person name="Pati A."/>
            <person name="Liolios K."/>
            <person name="Nordberg H.P."/>
            <person name="Cantor M.N."/>
            <person name="Hua S.X."/>
            <person name="Woyke T."/>
        </authorList>
    </citation>
    <scope>NUCLEOTIDE SEQUENCE [LARGE SCALE GENOMIC DNA]</scope>
    <source>
        <strain evidence="3">DSM 15288</strain>
    </source>
</reference>
<evidence type="ECO:0000313" key="2">
    <source>
        <dbReference type="EMBL" id="AHF08556.1"/>
    </source>
</evidence>
<sequence>MGRVSGVVPKLKPLEQPKTWTNESQIQDRVGQFKPLNISNKPTINLTEPNNPLVTNPNEPLPNTNQPAQMSNPNQVLPKTEILPQTDIPQTVPVGADPIIGTGLKERGFSANTRTDVNNPDVLRDSYTNKPLTYEQLGNPETLAKAQAVFNQGQESAISQLTDLAARMQPEAIPLAKLLSRQATESGNIQGAREIISIVADKLTQAGQFGQAARILREADPETFLMTMSKQLKTLNEEGLKTYGKKWSNVDLTPDELNMVSKIERGNKQSYEDAFTQIQTRIANELPSTVMEKLNAWRHISMLLNPKTQIRNVVGNGIMMGMRKSAQRVSGIMQKVVLPQAERTQSVIINKEYKDLANTYFEANKNDLLNGTNKYMDNIKLNMANKRVFKNNGLEKISKLNYNLLQWGDNPFYKNAYVDRLASYAQAKGIKDFSKLDQQAFDTAKLEAEQATYKDASIISSYLNKVKNPGNDANLGAKTTAFVVEAALPFTKTPINIIKRGMQYSPIGIVNGLSKIRDSKGASFAIDEMAKGLTGTGILGLGYLLASKGILTGKASSDADLKAYDANTGNSPFSILGKYSYDWMQPFSVPLSVGVEIYNAIKNKPEDVAKMNSLVEKNNTSKLWEMGLTIANGMMEGLNASGDTVFNMSIMKGVKNLLGGGTKGFMEGLAQLPQSYATQFIPTAVSQLAGTIDPTVRQTYIKGNMPESFKNAIVAKIPVVSMSLQPKQTPFGEDVKKIENPVGRAFSQFLSPGIIARDQNIDPKVDSELRRLNDLGLTNQFPTMVPNYIEKTQTHPKINLTPTEATQYQKRVGELTLNSFNNVMEKSTYINAKDNKNKSADEVRADLLAKAISEAKAKAKKEILIDKGLK</sequence>
<dbReference type="STRING" id="871968.DESME_08840"/>
<keyword evidence="3" id="KW-1185">Reference proteome</keyword>
<feature type="region of interest" description="Disordered" evidence="1">
    <location>
        <begin position="41"/>
        <end position="68"/>
    </location>
</feature>
<feature type="region of interest" description="Disordered" evidence="1">
    <location>
        <begin position="1"/>
        <end position="20"/>
    </location>
</feature>
<evidence type="ECO:0000313" key="3">
    <source>
        <dbReference type="Proteomes" id="UP000010847"/>
    </source>
</evidence>
<dbReference type="OrthoDB" id="1950375at2"/>
<dbReference type="HOGENOM" id="CLU_329760_0_0_9"/>